<dbReference type="Pfam" id="PF00043">
    <property type="entry name" value="GST_C"/>
    <property type="match status" value="1"/>
</dbReference>
<dbReference type="Gene3D" id="1.20.1050.10">
    <property type="match status" value="1"/>
</dbReference>
<dbReference type="Gene3D" id="3.30.70.1010">
    <property type="entry name" value="Translation elongation factor EF1B, gamma chain, conserved domain"/>
    <property type="match status" value="1"/>
</dbReference>
<dbReference type="Proteomes" id="UP001438707">
    <property type="component" value="Unassembled WGS sequence"/>
</dbReference>
<dbReference type="CDD" id="cd03181">
    <property type="entry name" value="GST_C_EF1Bgamma_like"/>
    <property type="match status" value="1"/>
</dbReference>
<dbReference type="InterPro" id="IPR004046">
    <property type="entry name" value="GST_C"/>
</dbReference>
<dbReference type="PANTHER" id="PTHR44372:SF1">
    <property type="entry name" value="ELONGATION FACTOR 1-GAMMA 3"/>
    <property type="match status" value="1"/>
</dbReference>
<evidence type="ECO:0000259" key="6">
    <source>
        <dbReference type="PROSITE" id="PS50405"/>
    </source>
</evidence>
<evidence type="ECO:0000256" key="2">
    <source>
        <dbReference type="ARBA" id="ARBA00022917"/>
    </source>
</evidence>
<evidence type="ECO:0000313" key="7">
    <source>
        <dbReference type="EMBL" id="KAK9836681.1"/>
    </source>
</evidence>
<name>A0AAW1RU25_9CHLO</name>
<keyword evidence="1 3" id="KW-0251">Elongation factor</keyword>
<accession>A0AAW1RU25</accession>
<keyword evidence="8" id="KW-1185">Reference proteome</keyword>
<dbReference type="InterPro" id="IPR036282">
    <property type="entry name" value="Glutathione-S-Trfase_C_sf"/>
</dbReference>
<dbReference type="Pfam" id="PF00647">
    <property type="entry name" value="EF1G"/>
    <property type="match status" value="1"/>
</dbReference>
<dbReference type="SMART" id="SM01183">
    <property type="entry name" value="EF1G"/>
    <property type="match status" value="1"/>
</dbReference>
<protein>
    <recommendedName>
        <fullName evidence="9">Elongation factor 1-gamma</fullName>
    </recommendedName>
</protein>
<sequence length="439" mass="48473">MVYTVSAEAGSRDAAKAQITAKFAKVDVKVGTADKALSTAPFKKSPLLQTPEGHIVGGNTIARFLAQAGSVKGLTGTSAYHTALIEEWIELLTSDLQAPLDSWYLPLVGVWSYDKKKEDAAQKAVASIMDVLEAYLLHESFLAGHKVTLADIIAVCILQPAYAQLFDEAFRKQYTCVTRWYLTCVSQAPFQAVFKDASLCKTPITVKDAPKGGAPAAPGTPAQAAPGNAKEQKPKAEKAAAKPKEAPAPKAAEEDEPKPAPKPKSPLDLLPPSTMILDSWKRLYSNSPSSNFRETCIAGLWKGGDIPNSPNKEHFAGFDPEGFSIWWCDYKYDDENTINYQVMNKVGGFLQRIDYVRKYAFGVMCILKDDKGQFPIRGAWIFRGQEIPKIMLDECYDMELYDWRKADLSDEAQKARLEDMISEEAKIDGLEHVECKVFK</sequence>
<dbReference type="GO" id="GO:0003746">
    <property type="term" value="F:translation elongation factor activity"/>
    <property type="evidence" value="ECO:0007669"/>
    <property type="project" value="UniProtKB-UniRule"/>
</dbReference>
<keyword evidence="2 3" id="KW-0648">Protein biosynthesis</keyword>
<dbReference type="PROSITE" id="PS50405">
    <property type="entry name" value="GST_CTER"/>
    <property type="match status" value="1"/>
</dbReference>
<feature type="compositionally biased region" description="Basic and acidic residues" evidence="4">
    <location>
        <begin position="230"/>
        <end position="247"/>
    </location>
</feature>
<dbReference type="GO" id="GO:0004364">
    <property type="term" value="F:glutathione transferase activity"/>
    <property type="evidence" value="ECO:0007669"/>
    <property type="project" value="InterPro"/>
</dbReference>
<gene>
    <name evidence="7" type="ORF">WJX74_005908</name>
</gene>
<evidence type="ECO:0000259" key="5">
    <source>
        <dbReference type="PROSITE" id="PS50040"/>
    </source>
</evidence>
<dbReference type="EMBL" id="JALJOS010000007">
    <property type="protein sequence ID" value="KAK9836681.1"/>
    <property type="molecule type" value="Genomic_DNA"/>
</dbReference>
<evidence type="ECO:0000256" key="3">
    <source>
        <dbReference type="PROSITE-ProRule" id="PRU00519"/>
    </source>
</evidence>
<dbReference type="SUPFAM" id="SSF89942">
    <property type="entry name" value="eEF1-gamma domain"/>
    <property type="match status" value="1"/>
</dbReference>
<feature type="domain" description="EF-1-gamma C-terminal" evidence="5">
    <location>
        <begin position="263"/>
        <end position="439"/>
    </location>
</feature>
<dbReference type="AlphaFoldDB" id="A0AAW1RU25"/>
<dbReference type="InterPro" id="IPR010987">
    <property type="entry name" value="Glutathione-S-Trfase_C-like"/>
</dbReference>
<evidence type="ECO:0000313" key="8">
    <source>
        <dbReference type="Proteomes" id="UP001438707"/>
    </source>
</evidence>
<evidence type="ECO:0000256" key="4">
    <source>
        <dbReference type="SAM" id="MobiDB-lite"/>
    </source>
</evidence>
<dbReference type="PANTHER" id="PTHR44372">
    <property type="entry name" value="ELONGATION FACTOR 1-GAMMA 1-RELATED"/>
    <property type="match status" value="1"/>
</dbReference>
<dbReference type="SUPFAM" id="SSF47616">
    <property type="entry name" value="GST C-terminal domain-like"/>
    <property type="match status" value="1"/>
</dbReference>
<dbReference type="InterPro" id="IPR036433">
    <property type="entry name" value="EF1B_G_C_sf"/>
</dbReference>
<dbReference type="FunFam" id="1.20.1050.10:FF:000006">
    <property type="entry name" value="Elongation factor 1 gamma"/>
    <property type="match status" value="1"/>
</dbReference>
<proteinExistence type="predicted"/>
<evidence type="ECO:0000256" key="1">
    <source>
        <dbReference type="ARBA" id="ARBA00022768"/>
    </source>
</evidence>
<feature type="compositionally biased region" description="Low complexity" evidence="4">
    <location>
        <begin position="211"/>
        <end position="229"/>
    </location>
</feature>
<reference evidence="7 8" key="1">
    <citation type="journal article" date="2024" name="Nat. Commun.">
        <title>Phylogenomics reveals the evolutionary origins of lichenization in chlorophyte algae.</title>
        <authorList>
            <person name="Puginier C."/>
            <person name="Libourel C."/>
            <person name="Otte J."/>
            <person name="Skaloud P."/>
            <person name="Haon M."/>
            <person name="Grisel S."/>
            <person name="Petersen M."/>
            <person name="Berrin J.G."/>
            <person name="Delaux P.M."/>
            <person name="Dal Grande F."/>
            <person name="Keller J."/>
        </authorList>
    </citation>
    <scope>NUCLEOTIDE SEQUENCE [LARGE SCALE GENOMIC DNA]</scope>
    <source>
        <strain evidence="7 8">SAG 2145</strain>
    </source>
</reference>
<dbReference type="InterPro" id="IPR001662">
    <property type="entry name" value="EF1B_G_C"/>
</dbReference>
<dbReference type="InterPro" id="IPR044628">
    <property type="entry name" value="EF-1-gamma_plant"/>
</dbReference>
<comment type="caution">
    <text evidence="7">The sequence shown here is derived from an EMBL/GenBank/DDBJ whole genome shotgun (WGS) entry which is preliminary data.</text>
</comment>
<evidence type="ECO:0008006" key="9">
    <source>
        <dbReference type="Google" id="ProtNLM"/>
    </source>
</evidence>
<feature type="region of interest" description="Disordered" evidence="4">
    <location>
        <begin position="211"/>
        <end position="269"/>
    </location>
</feature>
<dbReference type="PROSITE" id="PS50040">
    <property type="entry name" value="EF1G_C"/>
    <property type="match status" value="1"/>
</dbReference>
<organism evidence="7 8">
    <name type="scientific">Apatococcus lobatus</name>
    <dbReference type="NCBI Taxonomy" id="904363"/>
    <lineage>
        <taxon>Eukaryota</taxon>
        <taxon>Viridiplantae</taxon>
        <taxon>Chlorophyta</taxon>
        <taxon>core chlorophytes</taxon>
        <taxon>Trebouxiophyceae</taxon>
        <taxon>Chlorellales</taxon>
        <taxon>Chlorellaceae</taxon>
        <taxon>Apatococcus</taxon>
    </lineage>
</organism>
<feature type="domain" description="GST C-terminal" evidence="6">
    <location>
        <begin position="78"/>
        <end position="204"/>
    </location>
</feature>